<feature type="transmembrane region" description="Helical" evidence="9">
    <location>
        <begin position="1008"/>
        <end position="1035"/>
    </location>
</feature>
<dbReference type="SUPFAM" id="SSF82866">
    <property type="entry name" value="Multidrug efflux transporter AcrB transmembrane domain"/>
    <property type="match status" value="2"/>
</dbReference>
<evidence type="ECO:0000256" key="3">
    <source>
        <dbReference type="ARBA" id="ARBA00022448"/>
    </source>
</evidence>
<feature type="transmembrane region" description="Helical" evidence="9">
    <location>
        <begin position="874"/>
        <end position="892"/>
    </location>
</feature>
<dbReference type="GO" id="GO:0005886">
    <property type="term" value="C:plasma membrane"/>
    <property type="evidence" value="ECO:0007669"/>
    <property type="project" value="UniProtKB-SubCell"/>
</dbReference>
<keyword evidence="11" id="KW-1185">Reference proteome</keyword>
<feature type="transmembrane region" description="Helical" evidence="9">
    <location>
        <begin position="476"/>
        <end position="503"/>
    </location>
</feature>
<dbReference type="RefSeq" id="WP_126618592.1">
    <property type="nucleotide sequence ID" value="NZ_CP034563.1"/>
</dbReference>
<dbReference type="Proteomes" id="UP000267268">
    <property type="component" value="Chromosome 2"/>
</dbReference>
<dbReference type="EMBL" id="CP034563">
    <property type="protein sequence ID" value="AZQ64668.1"/>
    <property type="molecule type" value="Genomic_DNA"/>
</dbReference>
<dbReference type="Pfam" id="PF00873">
    <property type="entry name" value="ACR_tran"/>
    <property type="match status" value="1"/>
</dbReference>
<dbReference type="Gene3D" id="3.30.70.1440">
    <property type="entry name" value="Multidrug efflux transporter AcrB pore domain"/>
    <property type="match status" value="1"/>
</dbReference>
<keyword evidence="4" id="KW-1003">Cell membrane</keyword>
<evidence type="ECO:0000313" key="10">
    <source>
        <dbReference type="EMBL" id="AZQ64668.1"/>
    </source>
</evidence>
<feature type="transmembrane region" description="Helical" evidence="9">
    <location>
        <begin position="444"/>
        <end position="464"/>
    </location>
</feature>
<keyword evidence="3" id="KW-0813">Transport</keyword>
<dbReference type="AlphaFoldDB" id="A0A3S9P8W9"/>
<feature type="transmembrane region" description="Helical" evidence="9">
    <location>
        <begin position="399"/>
        <end position="423"/>
    </location>
</feature>
<evidence type="ECO:0000256" key="7">
    <source>
        <dbReference type="ARBA" id="ARBA00022989"/>
    </source>
</evidence>
<evidence type="ECO:0000313" key="11">
    <source>
        <dbReference type="Proteomes" id="UP000267268"/>
    </source>
</evidence>
<dbReference type="Gene3D" id="3.30.2090.10">
    <property type="entry name" value="Multidrug efflux transporter AcrB TolC docking domain, DN and DC subdomains"/>
    <property type="match status" value="2"/>
</dbReference>
<feature type="transmembrane region" description="Helical" evidence="9">
    <location>
        <begin position="12"/>
        <end position="34"/>
    </location>
</feature>
<accession>A0A3S9P8W9</accession>
<dbReference type="GO" id="GO:0042910">
    <property type="term" value="F:xenobiotic transmembrane transporter activity"/>
    <property type="evidence" value="ECO:0007669"/>
    <property type="project" value="TreeGrafter"/>
</dbReference>
<keyword evidence="6 9" id="KW-0812">Transmembrane</keyword>
<feature type="transmembrane region" description="Helical" evidence="9">
    <location>
        <begin position="542"/>
        <end position="563"/>
    </location>
</feature>
<reference evidence="10 11" key="1">
    <citation type="submission" date="2018-12" db="EMBL/GenBank/DDBJ databases">
        <title>Flammeovirga pectinis sp. nov., isolated from the gut of the Korean scallop, Patinopecten yessoensis.</title>
        <authorList>
            <person name="Bae J.-W."/>
            <person name="Jeong Y.-S."/>
            <person name="Kang W."/>
        </authorList>
    </citation>
    <scope>NUCLEOTIDE SEQUENCE [LARGE SCALE GENOMIC DNA]</scope>
    <source>
        <strain evidence="10 11">L12M1</strain>
    </source>
</reference>
<dbReference type="PANTHER" id="PTHR32063">
    <property type="match status" value="1"/>
</dbReference>
<gene>
    <name evidence="10" type="ORF">EI427_20810</name>
</gene>
<dbReference type="Gene3D" id="3.30.70.1320">
    <property type="entry name" value="Multidrug efflux transporter AcrB pore domain like"/>
    <property type="match status" value="1"/>
</dbReference>
<organism evidence="10 11">
    <name type="scientific">Flammeovirga pectinis</name>
    <dbReference type="NCBI Taxonomy" id="2494373"/>
    <lineage>
        <taxon>Bacteria</taxon>
        <taxon>Pseudomonadati</taxon>
        <taxon>Bacteroidota</taxon>
        <taxon>Cytophagia</taxon>
        <taxon>Cytophagales</taxon>
        <taxon>Flammeovirgaceae</taxon>
        <taxon>Flammeovirga</taxon>
    </lineage>
</organism>
<sequence length="1063" mass="116732">MNKSSQNSNFFVKRPIVAIVIAIITTVVGAVAIIDLPIEQYPNITPPVVEVRATYTGASALNVEESVATPLEQEINGVENMIYMKSTSANDGKLVIETTFDVGSDPDMSTVFTQNKVSTASAKLPEDVKRQGVTTQKSMPSIMELVSIYSPNETYDQKFLGNYVLINIKDKIARLKGVGRVNVFGAYNYSMRIWVKPDLLAKMNITVPEIKNAIENQNLIAPGGKFGGEPSPEGTEFTYTVMLPDRLEKHEEFENIIIRTNTDGSQVKLKDVADVELGVETYDNVTRLNGKQCVAISVYQLPGSNAVDLQKQVMETMKDVSKDFPEDMAYFISLDSTKAITAGVHEIIETLIIALILVVFVVFVFIQDWRATLIPILAIPVSLISSFMLFPILGFSINVLSLLGLVLAIGLVVDDAIVVVDAVQVYIEKGYSPRRATNKAMKEVTAPIIATTLVLAGVFVPVVGMSGISGSLYQQFAITLAISILFSGINALSLSPALCSLLLKEHQPVKGPLGGFFRKFNTAFDKSTNKYIGLTKVTARKLMISGLVIIGTAIGAGIFGVSIPSGFIPEEDQGYIYINTQLPNAASLRRTVKVMEKVEAIVLEQPAAEAITVNNGYSLLTRSNASNSGFAFIKLKDWDDRDMTANELIHALNKKFNEEIPDAKIFAFGPPAIPGLGNGAGFSLMLQDKAGISPQELAKHSQEFIKAANDRPEISMAFTTFNADVPQRYININKDKALKLGVNLDDIYTTFGAFLGGSYVNDFNRFGRLYRAYIQAEPEYRVDEKQLDLYYVSTENGDKVALSTLVTVEKRYGPEYTQRFNLMRAVEVKGTHAEGYSSKDAMTALEEVADEVLPDTMTYTWNGMSFQEAKASGAVYGIFAFSLFFVFLILAAQYESWSLPFSILLGTPFAMLGAFLFLWIARMINPSYVNNIFAQISLVMLIAMAAKNAILIVEYAEIKFKEGLSLFDAAIEAAKLRFRPILMTSFAFILGVLPLILASGAGAEARKVMGITLIGGMTVATLLGVFLYPMLFVFIGKIGKYEEKREKQKLIDEQEALEDELID</sequence>
<evidence type="ECO:0000256" key="9">
    <source>
        <dbReference type="SAM" id="Phobius"/>
    </source>
</evidence>
<evidence type="ECO:0000256" key="1">
    <source>
        <dbReference type="ARBA" id="ARBA00004429"/>
    </source>
</evidence>
<proteinExistence type="inferred from homology"/>
<evidence type="ECO:0000256" key="2">
    <source>
        <dbReference type="ARBA" id="ARBA00010942"/>
    </source>
</evidence>
<dbReference type="SUPFAM" id="SSF82693">
    <property type="entry name" value="Multidrug efflux transporter AcrB pore domain, PN1, PN2, PC1 and PC2 subdomains"/>
    <property type="match status" value="4"/>
</dbReference>
<keyword evidence="7 9" id="KW-1133">Transmembrane helix</keyword>
<dbReference type="InterPro" id="IPR001036">
    <property type="entry name" value="Acrflvin-R"/>
</dbReference>
<evidence type="ECO:0000256" key="4">
    <source>
        <dbReference type="ARBA" id="ARBA00022475"/>
    </source>
</evidence>
<feature type="transmembrane region" description="Helical" evidence="9">
    <location>
        <begin position="932"/>
        <end position="953"/>
    </location>
</feature>
<dbReference type="PANTHER" id="PTHR32063:SF11">
    <property type="entry name" value="CATION OR DRUG EFFLUX SYSTEM PROTEIN"/>
    <property type="match status" value="1"/>
</dbReference>
<name>A0A3S9P8W9_9BACT</name>
<dbReference type="GO" id="GO:0009636">
    <property type="term" value="P:response to toxic substance"/>
    <property type="evidence" value="ECO:0007669"/>
    <property type="project" value="UniProtKB-ARBA"/>
</dbReference>
<dbReference type="FunFam" id="1.20.1640.10:FF:000001">
    <property type="entry name" value="Efflux pump membrane transporter"/>
    <property type="match status" value="1"/>
</dbReference>
<feature type="transmembrane region" description="Helical" evidence="9">
    <location>
        <begin position="373"/>
        <end position="393"/>
    </location>
</feature>
<dbReference type="InterPro" id="IPR027463">
    <property type="entry name" value="AcrB_DN_DC_subdom"/>
</dbReference>
<evidence type="ECO:0000256" key="8">
    <source>
        <dbReference type="ARBA" id="ARBA00023136"/>
    </source>
</evidence>
<dbReference type="KEGG" id="fll:EI427_20810"/>
<dbReference type="SUPFAM" id="SSF82714">
    <property type="entry name" value="Multidrug efflux transporter AcrB TolC docking domain, DN and DC subdomains"/>
    <property type="match status" value="2"/>
</dbReference>
<comment type="subcellular location">
    <subcellularLocation>
        <location evidence="1">Cell inner membrane</location>
        <topology evidence="1">Multi-pass membrane protein</topology>
    </subcellularLocation>
</comment>
<dbReference type="PRINTS" id="PR00702">
    <property type="entry name" value="ACRIFLAVINRP"/>
</dbReference>
<keyword evidence="8 9" id="KW-0472">Membrane</keyword>
<dbReference type="OrthoDB" id="9758234at2"/>
<evidence type="ECO:0000256" key="6">
    <source>
        <dbReference type="ARBA" id="ARBA00022692"/>
    </source>
</evidence>
<evidence type="ECO:0000256" key="5">
    <source>
        <dbReference type="ARBA" id="ARBA00022519"/>
    </source>
</evidence>
<protein>
    <submittedName>
        <fullName evidence="10">Efflux RND transporter permease subunit</fullName>
    </submittedName>
</protein>
<dbReference type="NCBIfam" id="TIGR00915">
    <property type="entry name" value="2A0602"/>
    <property type="match status" value="1"/>
</dbReference>
<dbReference type="Gene3D" id="1.20.1640.10">
    <property type="entry name" value="Multidrug efflux transporter AcrB transmembrane domain"/>
    <property type="match status" value="2"/>
</dbReference>
<dbReference type="InterPro" id="IPR004764">
    <property type="entry name" value="MdtF-like"/>
</dbReference>
<feature type="transmembrane region" description="Helical" evidence="9">
    <location>
        <begin position="981"/>
        <end position="1002"/>
    </location>
</feature>
<feature type="transmembrane region" description="Helical" evidence="9">
    <location>
        <begin position="899"/>
        <end position="920"/>
    </location>
</feature>
<comment type="similarity">
    <text evidence="2">Belongs to the resistance-nodulation-cell division (RND) (TC 2.A.6) family.</text>
</comment>
<dbReference type="GO" id="GO:0015562">
    <property type="term" value="F:efflux transmembrane transporter activity"/>
    <property type="evidence" value="ECO:0007669"/>
    <property type="project" value="InterPro"/>
</dbReference>
<keyword evidence="5" id="KW-0997">Cell inner membrane</keyword>
<feature type="transmembrane region" description="Helical" evidence="9">
    <location>
        <begin position="347"/>
        <end position="366"/>
    </location>
</feature>
<dbReference type="Gene3D" id="3.30.70.1430">
    <property type="entry name" value="Multidrug efflux transporter AcrB pore domain"/>
    <property type="match status" value="2"/>
</dbReference>